<evidence type="ECO:0000259" key="6">
    <source>
        <dbReference type="PROSITE" id="PS50600"/>
    </source>
</evidence>
<evidence type="ECO:0000313" key="7">
    <source>
        <dbReference type="EMBL" id="PRQ36094.1"/>
    </source>
</evidence>
<proteinExistence type="inferred from homology"/>
<dbReference type="InterPro" id="IPR044613">
    <property type="entry name" value="Nep1/2-like"/>
</dbReference>
<dbReference type="PROSITE" id="PS50600">
    <property type="entry name" value="ULP_PROTEASE"/>
    <property type="match status" value="1"/>
</dbReference>
<comment type="caution">
    <text evidence="7">The sequence shown here is derived from an EMBL/GenBank/DDBJ whole genome shotgun (WGS) entry which is preliminary data.</text>
</comment>
<evidence type="ECO:0000313" key="8">
    <source>
        <dbReference type="Proteomes" id="UP000238479"/>
    </source>
</evidence>
<dbReference type="EMBL" id="PDCK01000042">
    <property type="protein sequence ID" value="PRQ36094.1"/>
    <property type="molecule type" value="Genomic_DNA"/>
</dbReference>
<evidence type="ECO:0000256" key="5">
    <source>
        <dbReference type="SAM" id="MobiDB-lite"/>
    </source>
</evidence>
<gene>
    <name evidence="7" type="ORF">RchiOBHm_Chr4g0387651</name>
</gene>
<keyword evidence="3 7" id="KW-0378">Hydrolase</keyword>
<evidence type="ECO:0000256" key="4">
    <source>
        <dbReference type="ARBA" id="ARBA00022807"/>
    </source>
</evidence>
<organism evidence="7 8">
    <name type="scientific">Rosa chinensis</name>
    <name type="common">China rose</name>
    <dbReference type="NCBI Taxonomy" id="74649"/>
    <lineage>
        <taxon>Eukaryota</taxon>
        <taxon>Viridiplantae</taxon>
        <taxon>Streptophyta</taxon>
        <taxon>Embryophyta</taxon>
        <taxon>Tracheophyta</taxon>
        <taxon>Spermatophyta</taxon>
        <taxon>Magnoliopsida</taxon>
        <taxon>eudicotyledons</taxon>
        <taxon>Gunneridae</taxon>
        <taxon>Pentapetalae</taxon>
        <taxon>rosids</taxon>
        <taxon>fabids</taxon>
        <taxon>Rosales</taxon>
        <taxon>Rosaceae</taxon>
        <taxon>Rosoideae</taxon>
        <taxon>Rosoideae incertae sedis</taxon>
        <taxon>Rosa</taxon>
    </lineage>
</organism>
<dbReference type="GO" id="GO:0006508">
    <property type="term" value="P:proteolysis"/>
    <property type="evidence" value="ECO:0007669"/>
    <property type="project" value="UniProtKB-KW"/>
</dbReference>
<dbReference type="GO" id="GO:0008234">
    <property type="term" value="F:cysteine-type peptidase activity"/>
    <property type="evidence" value="ECO:0007669"/>
    <property type="project" value="UniProtKB-KW"/>
</dbReference>
<protein>
    <submittedName>
        <fullName evidence="7">Putative Ulp1 peptidase</fullName>
        <ecNumber evidence="7">3.4.22.68</ecNumber>
    </submittedName>
</protein>
<dbReference type="Gene3D" id="1.10.418.20">
    <property type="match status" value="1"/>
</dbReference>
<dbReference type="Gramene" id="PRQ36094">
    <property type="protein sequence ID" value="PRQ36094"/>
    <property type="gene ID" value="RchiOBHm_Chr4g0387651"/>
</dbReference>
<dbReference type="STRING" id="74649.A0A2P6QPJ0"/>
<feature type="domain" description="Ubiquitin-like protease family profile" evidence="6">
    <location>
        <begin position="20"/>
        <end position="375"/>
    </location>
</feature>
<feature type="region of interest" description="Disordered" evidence="5">
    <location>
        <begin position="499"/>
        <end position="544"/>
    </location>
</feature>
<reference evidence="7 8" key="1">
    <citation type="journal article" date="2018" name="Nat. Genet.">
        <title>The Rosa genome provides new insights in the design of modern roses.</title>
        <authorList>
            <person name="Bendahmane M."/>
        </authorList>
    </citation>
    <scope>NUCLEOTIDE SEQUENCE [LARGE SCALE GENOMIC DNA]</scope>
    <source>
        <strain evidence="8">cv. Old Blush</strain>
    </source>
</reference>
<keyword evidence="2" id="KW-0645">Protease</keyword>
<dbReference type="GO" id="GO:0019784">
    <property type="term" value="F:deNEDDylase activity"/>
    <property type="evidence" value="ECO:0007669"/>
    <property type="project" value="InterPro"/>
</dbReference>
<dbReference type="GO" id="GO:0000338">
    <property type="term" value="P:protein deneddylation"/>
    <property type="evidence" value="ECO:0007669"/>
    <property type="project" value="TreeGrafter"/>
</dbReference>
<dbReference type="Gene3D" id="3.40.395.10">
    <property type="entry name" value="Adenoviral Proteinase, Chain A"/>
    <property type="match status" value="1"/>
</dbReference>
<sequence length="577" mass="65506">MYIFMTEEEANKKVLQYENVLVTNRELHILKGPRFLNDIIIEFYFLHISNALLQSHESFRDDILLVSPALSFFLQQDFGDDSHVKDFAESNKVDSKQVVMFTVNNNLDAGRNDGGSHWSLLVYYRKSNTFVHYDSLGCNGSFAKKLFRAVKKHVATPAESSSTTGTIVRGDVDSTNTDAINIGDVDSNNTTTTNIGDVDSNNTSTINGDRDSTDTTMVADSTNTSVVDGDCTMIDGDTTNTSMMDADFSSSSSRVDGDYTNCTGVHGHCTRFDNDENQLQLYNQKKQRMRRNWEEEDMPWRYHQRGFRRSWLWNGGFMNSRSGYTRWDRDARGFLLPIGYQYHEEDDDFKEEGCMPKQKNFYDCGLYVMEIARVVCEWYYLDDEAKQQQPEHRGFSCKLGGGGRFPNISESVHTSLESTMRDMLLSIIQQRARESGIHLDLFSSDDDESKADDVLGLHSDENESKDDDSAPQLGSQPKYDDEETPVDSVVRDLFYGNKANEKNHQFGPQPRPQQYKSEDETLEDCGGVAAPPPQSVSSISEDEPEEIWDRILEDRCSLLSKSSNYLEGDDLLAKKRA</sequence>
<evidence type="ECO:0000256" key="2">
    <source>
        <dbReference type="ARBA" id="ARBA00022670"/>
    </source>
</evidence>
<dbReference type="InterPro" id="IPR038765">
    <property type="entry name" value="Papain-like_cys_pep_sf"/>
</dbReference>
<dbReference type="PANTHER" id="PTHR46468:SF2">
    <property type="entry name" value="PROTEASE, SENP8, PUTATIVE-RELATED"/>
    <property type="match status" value="1"/>
</dbReference>
<name>A0A2P6QPJ0_ROSCH</name>
<dbReference type="PANTHER" id="PTHR46468">
    <property type="entry name" value="SENTRIN-SPECIFIC PROTEASE 8"/>
    <property type="match status" value="1"/>
</dbReference>
<keyword evidence="8" id="KW-1185">Reference proteome</keyword>
<accession>A0A2P6QPJ0</accession>
<feature type="region of interest" description="Disordered" evidence="5">
    <location>
        <begin position="458"/>
        <end position="485"/>
    </location>
</feature>
<dbReference type="SUPFAM" id="SSF54001">
    <property type="entry name" value="Cysteine proteinases"/>
    <property type="match status" value="2"/>
</dbReference>
<evidence type="ECO:0000256" key="3">
    <source>
        <dbReference type="ARBA" id="ARBA00022801"/>
    </source>
</evidence>
<comment type="similarity">
    <text evidence="1">Belongs to the peptidase C48 family.</text>
</comment>
<dbReference type="InterPro" id="IPR003653">
    <property type="entry name" value="Peptidase_C48_C"/>
</dbReference>
<dbReference type="EC" id="3.4.22.68" evidence="7"/>
<evidence type="ECO:0000256" key="1">
    <source>
        <dbReference type="ARBA" id="ARBA00005234"/>
    </source>
</evidence>
<dbReference type="AlphaFoldDB" id="A0A2P6QPJ0"/>
<keyword evidence="4" id="KW-0788">Thiol protease</keyword>
<dbReference type="Proteomes" id="UP000238479">
    <property type="component" value="Chromosome 4"/>
</dbReference>